<comment type="caution">
    <text evidence="1">The sequence shown here is derived from an EMBL/GenBank/DDBJ whole genome shotgun (WGS) entry which is preliminary data.</text>
</comment>
<accession>A0ABS4X5U0</accession>
<proteinExistence type="predicted"/>
<dbReference type="Proteomes" id="UP001519290">
    <property type="component" value="Unassembled WGS sequence"/>
</dbReference>
<evidence type="ECO:0000313" key="1">
    <source>
        <dbReference type="EMBL" id="MBP2383841.1"/>
    </source>
</evidence>
<dbReference type="RefSeq" id="WP_209904707.1">
    <property type="nucleotide sequence ID" value="NZ_BAAAJW010000001.1"/>
</dbReference>
<name>A0ABS4X5U0_9MICO</name>
<protein>
    <submittedName>
        <fullName evidence="1">Uncharacterized protein</fullName>
    </submittedName>
</protein>
<dbReference type="EMBL" id="JAGIOD010000002">
    <property type="protein sequence ID" value="MBP2383841.1"/>
    <property type="molecule type" value="Genomic_DNA"/>
</dbReference>
<reference evidence="1 2" key="1">
    <citation type="submission" date="2021-03" db="EMBL/GenBank/DDBJ databases">
        <title>Sequencing the genomes of 1000 actinobacteria strains.</title>
        <authorList>
            <person name="Klenk H.-P."/>
        </authorList>
    </citation>
    <scope>NUCLEOTIDE SEQUENCE [LARGE SCALE GENOMIC DNA]</scope>
    <source>
        <strain evidence="1 2">DSM 14566</strain>
    </source>
</reference>
<keyword evidence="2" id="KW-1185">Reference proteome</keyword>
<evidence type="ECO:0000313" key="2">
    <source>
        <dbReference type="Proteomes" id="UP001519290"/>
    </source>
</evidence>
<gene>
    <name evidence="1" type="ORF">JOF43_003830</name>
</gene>
<sequence length="57" mass="6429">MLAPSNREGLLHSYVATKQDRVGEWEPVYSIAPRTKATVVREFVDDGEVKRSLELAL</sequence>
<organism evidence="1 2">
    <name type="scientific">Brachybacterium sacelli</name>
    <dbReference type="NCBI Taxonomy" id="173364"/>
    <lineage>
        <taxon>Bacteria</taxon>
        <taxon>Bacillati</taxon>
        <taxon>Actinomycetota</taxon>
        <taxon>Actinomycetes</taxon>
        <taxon>Micrococcales</taxon>
        <taxon>Dermabacteraceae</taxon>
        <taxon>Brachybacterium</taxon>
    </lineage>
</organism>